<accession>A0AAD5XVE2</accession>
<dbReference type="EMBL" id="JADGJW010000347">
    <property type="protein sequence ID" value="KAJ3219238.1"/>
    <property type="molecule type" value="Genomic_DNA"/>
</dbReference>
<keyword evidence="2 5" id="KW-0479">Metal-binding</keyword>
<reference evidence="6" key="1">
    <citation type="submission" date="2020-05" db="EMBL/GenBank/DDBJ databases">
        <title>Phylogenomic resolution of chytrid fungi.</title>
        <authorList>
            <person name="Stajich J.E."/>
            <person name="Amses K."/>
            <person name="Simmons R."/>
            <person name="Seto K."/>
            <person name="Myers J."/>
            <person name="Bonds A."/>
            <person name="Quandt C.A."/>
            <person name="Barry K."/>
            <person name="Liu P."/>
            <person name="Grigoriev I."/>
            <person name="Longcore J.E."/>
            <person name="James T.Y."/>
        </authorList>
    </citation>
    <scope>NUCLEOTIDE SEQUENCE</scope>
    <source>
        <strain evidence="6">JEL0476</strain>
    </source>
</reference>
<evidence type="ECO:0000313" key="6">
    <source>
        <dbReference type="EMBL" id="KAJ3219238.1"/>
    </source>
</evidence>
<evidence type="ECO:0000256" key="3">
    <source>
        <dbReference type="ARBA" id="ARBA00023002"/>
    </source>
</evidence>
<evidence type="ECO:0000256" key="2">
    <source>
        <dbReference type="ARBA" id="ARBA00022723"/>
    </source>
</evidence>
<feature type="binding site" evidence="5">
    <location>
        <position position="261"/>
    </location>
    <ligand>
        <name>Fe cation</name>
        <dbReference type="ChEBI" id="CHEBI:24875"/>
        <note>catalytic</note>
    </ligand>
</feature>
<feature type="binding site" evidence="5">
    <location>
        <position position="132"/>
    </location>
    <ligand>
        <name>Fe cation</name>
        <dbReference type="ChEBI" id="CHEBI:24875"/>
        <note>catalytic</note>
    </ligand>
</feature>
<comment type="similarity">
    <text evidence="1">Belongs to the carotenoid oxygenase family.</text>
</comment>
<evidence type="ECO:0000256" key="5">
    <source>
        <dbReference type="PIRSR" id="PIRSR604294-1"/>
    </source>
</evidence>
<evidence type="ECO:0000256" key="1">
    <source>
        <dbReference type="ARBA" id="ARBA00006787"/>
    </source>
</evidence>
<keyword evidence="7" id="KW-1185">Reference proteome</keyword>
<keyword evidence="3" id="KW-0560">Oxidoreductase</keyword>
<dbReference type="GO" id="GO:0010436">
    <property type="term" value="F:carotenoid dioxygenase activity"/>
    <property type="evidence" value="ECO:0007669"/>
    <property type="project" value="TreeGrafter"/>
</dbReference>
<dbReference type="Pfam" id="PF03055">
    <property type="entry name" value="RPE65"/>
    <property type="match status" value="2"/>
</dbReference>
<sequence>MSEVFGTKLKHPIDGDGMIAALSFSGGKVHLRNKHHEEQTQRYFKFRGQMGTATNDIVSKDALNLATSLATRSKTKLQPFRDPSNTNVFYWGGKLLSSYETMLPHSIDPTNLNTLGPDDLNETLKIPAFSAHFRVDPILKRLVTLSLKPETPSLPGKNGALPILQMNEYDEDWKLMQTQIHNIPGLNYSHDFLLTEHFYVLHMTPFVKTSATLFIQIALGLKSPGDAMKHYPECPSNFVVIERKQNPKVYFFKTGRFHIFHFGNISEVKVSSDEYLLEFNAVCLGDNAIEKFNMSFDQGLWLANGSECPGHLLEFRLTVPLKVNPKKDNGDMKLFDCHQFLAEDSNNEDDGWILVQLYLPEKRKTEFVILDAKCIEKGPICTIRLKHHLPFSFHGTWCEKTFVNQSNL</sequence>
<gene>
    <name evidence="6" type="ORF">HK099_004771</name>
</gene>
<protein>
    <submittedName>
        <fullName evidence="6">Uncharacterized protein</fullName>
    </submittedName>
</protein>
<name>A0AAD5XVE2_9FUNG</name>
<feature type="binding site" evidence="5">
    <location>
        <position position="190"/>
    </location>
    <ligand>
        <name>Fe cation</name>
        <dbReference type="ChEBI" id="CHEBI:24875"/>
        <note>catalytic</note>
    </ligand>
</feature>
<evidence type="ECO:0000256" key="4">
    <source>
        <dbReference type="ARBA" id="ARBA00023004"/>
    </source>
</evidence>
<comment type="cofactor">
    <cofactor evidence="5">
        <name>Fe(2+)</name>
        <dbReference type="ChEBI" id="CHEBI:29033"/>
    </cofactor>
    <text evidence="5">Binds 1 Fe(2+) ion per subunit.</text>
</comment>
<dbReference type="PANTHER" id="PTHR10543:SF89">
    <property type="entry name" value="CAROTENOID 9,10(9',10')-CLEAVAGE DIOXYGENASE 1"/>
    <property type="match status" value="1"/>
</dbReference>
<dbReference type="GO" id="GO:0016121">
    <property type="term" value="P:carotene catabolic process"/>
    <property type="evidence" value="ECO:0007669"/>
    <property type="project" value="TreeGrafter"/>
</dbReference>
<organism evidence="6 7">
    <name type="scientific">Clydaea vesicula</name>
    <dbReference type="NCBI Taxonomy" id="447962"/>
    <lineage>
        <taxon>Eukaryota</taxon>
        <taxon>Fungi</taxon>
        <taxon>Fungi incertae sedis</taxon>
        <taxon>Chytridiomycota</taxon>
        <taxon>Chytridiomycota incertae sedis</taxon>
        <taxon>Chytridiomycetes</taxon>
        <taxon>Lobulomycetales</taxon>
        <taxon>Lobulomycetaceae</taxon>
        <taxon>Clydaea</taxon>
    </lineage>
</organism>
<dbReference type="GO" id="GO:0046872">
    <property type="term" value="F:metal ion binding"/>
    <property type="evidence" value="ECO:0007669"/>
    <property type="project" value="UniProtKB-KW"/>
</dbReference>
<comment type="caution">
    <text evidence="6">The sequence shown here is derived from an EMBL/GenBank/DDBJ whole genome shotgun (WGS) entry which is preliminary data.</text>
</comment>
<keyword evidence="4 5" id="KW-0408">Iron</keyword>
<evidence type="ECO:0000313" key="7">
    <source>
        <dbReference type="Proteomes" id="UP001211065"/>
    </source>
</evidence>
<dbReference type="InterPro" id="IPR004294">
    <property type="entry name" value="Carotenoid_Oase"/>
</dbReference>
<dbReference type="Proteomes" id="UP001211065">
    <property type="component" value="Unassembled WGS sequence"/>
</dbReference>
<proteinExistence type="inferred from homology"/>
<dbReference type="PANTHER" id="PTHR10543">
    <property type="entry name" value="BETA-CAROTENE DIOXYGENASE"/>
    <property type="match status" value="1"/>
</dbReference>
<dbReference type="AlphaFoldDB" id="A0AAD5XVE2"/>